<reference evidence="2" key="1">
    <citation type="submission" date="2023-05" db="EMBL/GenBank/DDBJ databases">
        <title>Limnohabitans sp. strain HM2-2 Genome sequencing and assembly.</title>
        <authorList>
            <person name="Jung Y."/>
        </authorList>
    </citation>
    <scope>NUCLEOTIDE SEQUENCE</scope>
    <source>
        <strain evidence="2">HM2-2</strain>
    </source>
</reference>
<dbReference type="Proteomes" id="UP001431902">
    <property type="component" value="Unassembled WGS sequence"/>
</dbReference>
<proteinExistence type="predicted"/>
<evidence type="ECO:0000313" key="3">
    <source>
        <dbReference type="Proteomes" id="UP001431902"/>
    </source>
</evidence>
<dbReference type="InterPro" id="IPR012899">
    <property type="entry name" value="LTXXQ"/>
</dbReference>
<gene>
    <name evidence="2" type="ORF">QLQ16_04225</name>
</gene>
<organism evidence="2 3">
    <name type="scientific">Limnohabitans lacus</name>
    <dbReference type="NCBI Taxonomy" id="3045173"/>
    <lineage>
        <taxon>Bacteria</taxon>
        <taxon>Pseudomonadati</taxon>
        <taxon>Pseudomonadota</taxon>
        <taxon>Betaproteobacteria</taxon>
        <taxon>Burkholderiales</taxon>
        <taxon>Comamonadaceae</taxon>
        <taxon>Limnohabitans</taxon>
    </lineage>
</organism>
<comment type="caution">
    <text evidence="2">The sequence shown here is derived from an EMBL/GenBank/DDBJ whole genome shotgun (WGS) entry which is preliminary data.</text>
</comment>
<keyword evidence="3" id="KW-1185">Reference proteome</keyword>
<keyword evidence="1" id="KW-0732">Signal</keyword>
<dbReference type="Pfam" id="PF07813">
    <property type="entry name" value="LTXXQ"/>
    <property type="match status" value="1"/>
</dbReference>
<name>A0ABT6X4J5_9BURK</name>
<feature type="chain" id="PRO_5047256384" evidence="1">
    <location>
        <begin position="24"/>
        <end position="155"/>
    </location>
</feature>
<accession>A0ABT6X4J5</accession>
<dbReference type="EMBL" id="JASGBH010000002">
    <property type="protein sequence ID" value="MDI9233039.1"/>
    <property type="molecule type" value="Genomic_DNA"/>
</dbReference>
<evidence type="ECO:0000313" key="2">
    <source>
        <dbReference type="EMBL" id="MDI9233039.1"/>
    </source>
</evidence>
<dbReference type="RefSeq" id="WP_283223433.1">
    <property type="nucleotide sequence ID" value="NZ_JASGBH010000002.1"/>
</dbReference>
<evidence type="ECO:0000256" key="1">
    <source>
        <dbReference type="SAM" id="SignalP"/>
    </source>
</evidence>
<sequence>MKWIRTPLIAAALLAGLSSLSFAQMGPGTGGPGHEHTGKMHERMAQRHTQHLAELKTQLKLDATQESAWTTFSQSMQPPSTLPVRPDLAAMEKLSTPDRLDLMQKHRAQMDGHMQKHVDATKTFYAVLNTEQKKVFDTEMAKFMARGHKEHRHPH</sequence>
<feature type="signal peptide" evidence="1">
    <location>
        <begin position="1"/>
        <end position="23"/>
    </location>
</feature>
<protein>
    <submittedName>
        <fullName evidence="2">Spy/CpxP family protein refolding chaperone</fullName>
    </submittedName>
</protein>